<proteinExistence type="inferred from homology"/>
<dbReference type="GO" id="GO:0051287">
    <property type="term" value="F:NAD binding"/>
    <property type="evidence" value="ECO:0007669"/>
    <property type="project" value="InterPro"/>
</dbReference>
<name>A0AAW2ZPH5_9EUKA</name>
<keyword evidence="8" id="KW-0520">NAD</keyword>
<organism evidence="11 12">
    <name type="scientific">Acrasis kona</name>
    <dbReference type="NCBI Taxonomy" id="1008807"/>
    <lineage>
        <taxon>Eukaryota</taxon>
        <taxon>Discoba</taxon>
        <taxon>Heterolobosea</taxon>
        <taxon>Tetramitia</taxon>
        <taxon>Eutetramitia</taxon>
        <taxon>Acrasidae</taxon>
        <taxon>Acrasis</taxon>
    </lineage>
</organism>
<protein>
    <submittedName>
        <fullName evidence="11">Isocitrate dehydrogenase</fullName>
    </submittedName>
</protein>
<evidence type="ECO:0000256" key="8">
    <source>
        <dbReference type="ARBA" id="ARBA00023027"/>
    </source>
</evidence>
<dbReference type="InterPro" id="IPR004434">
    <property type="entry name" value="Isocitrate_DH_NAD"/>
</dbReference>
<dbReference type="Gene3D" id="3.40.718.10">
    <property type="entry name" value="Isopropylmalate Dehydrogenase"/>
    <property type="match status" value="1"/>
</dbReference>
<accession>A0AAW2ZPH5</accession>
<keyword evidence="7" id="KW-0560">Oxidoreductase</keyword>
<evidence type="ECO:0000313" key="12">
    <source>
        <dbReference type="Proteomes" id="UP001431209"/>
    </source>
</evidence>
<dbReference type="InterPro" id="IPR024084">
    <property type="entry name" value="IsoPropMal-DH-like_dom"/>
</dbReference>
<keyword evidence="5" id="KW-0460">Magnesium</keyword>
<gene>
    <name evidence="11" type="ORF">AKO1_003382</name>
    <name evidence="10" type="ORF">AKO1_007290</name>
</gene>
<dbReference type="SUPFAM" id="SSF53659">
    <property type="entry name" value="Isocitrate/Isopropylmalate dehydrogenase-like"/>
    <property type="match status" value="1"/>
</dbReference>
<dbReference type="GO" id="GO:0005739">
    <property type="term" value="C:mitochondrion"/>
    <property type="evidence" value="ECO:0007669"/>
    <property type="project" value="TreeGrafter"/>
</dbReference>
<dbReference type="PANTHER" id="PTHR11835:SF34">
    <property type="entry name" value="ISOCITRATE DEHYDROGENASE [NAD] SUBUNIT ALPHA, MITOCHONDRIAL"/>
    <property type="match status" value="1"/>
</dbReference>
<dbReference type="Pfam" id="PF00180">
    <property type="entry name" value="Iso_dh"/>
    <property type="match status" value="1"/>
</dbReference>
<dbReference type="GO" id="GO:0006102">
    <property type="term" value="P:isocitrate metabolic process"/>
    <property type="evidence" value="ECO:0007669"/>
    <property type="project" value="TreeGrafter"/>
</dbReference>
<keyword evidence="6" id="KW-0809">Transit peptide</keyword>
<evidence type="ECO:0000256" key="6">
    <source>
        <dbReference type="ARBA" id="ARBA00022946"/>
    </source>
</evidence>
<evidence type="ECO:0000313" key="11">
    <source>
        <dbReference type="EMBL" id="KAL0490634.1"/>
    </source>
</evidence>
<evidence type="ECO:0000259" key="9">
    <source>
        <dbReference type="SMART" id="SM01329"/>
    </source>
</evidence>
<dbReference type="EMBL" id="JAOPGA020001707">
    <property type="protein sequence ID" value="KAL0490634.1"/>
    <property type="molecule type" value="Genomic_DNA"/>
</dbReference>
<keyword evidence="4" id="KW-0479">Metal-binding</keyword>
<sequence>MFSKGLFKTTRAVTNFNKVNNIQHLARFYASDNARVTATLFPGHGIGPEISDAVVKIFDAAGANIDWDTHHIGEPQPGGDLISKDALQSVLKNKIGLKGPMMTPIGKGYRSLNITLRQALSLYSNVRPAVSIPAIKTGFDNVNVVVIRENTEGEYSGLEHEVVPGVVESLKIITQKSSMRIAEYAFKYATDNKRKRVTAVHKANIMKMSDGLFLECCRAVAKKYPNIKFDEIIVDACCMKLVRNPGDFDVLVTPNLYGDIVSDLCAGLIGGLGLTPSGNYGEQASVFEAVHGTAPDIEGQDLANPTALLFSGLMMLRHIGKYDVADNIQNSVMKVLKEGKVLTKDLGGNSKCSEFTNAIISNLNK</sequence>
<dbReference type="GO" id="GO:0006099">
    <property type="term" value="P:tricarboxylic acid cycle"/>
    <property type="evidence" value="ECO:0007669"/>
    <property type="project" value="InterPro"/>
</dbReference>
<comment type="caution">
    <text evidence="11">The sequence shown here is derived from an EMBL/GenBank/DDBJ whole genome shotgun (WGS) entry which is preliminary data.</text>
</comment>
<comment type="cofactor">
    <cofactor evidence="2">
        <name>Mg(2+)</name>
        <dbReference type="ChEBI" id="CHEBI:18420"/>
    </cofactor>
</comment>
<evidence type="ECO:0000256" key="5">
    <source>
        <dbReference type="ARBA" id="ARBA00022842"/>
    </source>
</evidence>
<dbReference type="NCBIfam" id="TIGR00175">
    <property type="entry name" value="mito_nad_idh"/>
    <property type="match status" value="1"/>
</dbReference>
<evidence type="ECO:0000313" key="10">
    <source>
        <dbReference type="EMBL" id="KAL0480117.1"/>
    </source>
</evidence>
<evidence type="ECO:0000256" key="3">
    <source>
        <dbReference type="ARBA" id="ARBA00007769"/>
    </source>
</evidence>
<dbReference type="GO" id="GO:0000287">
    <property type="term" value="F:magnesium ion binding"/>
    <property type="evidence" value="ECO:0007669"/>
    <property type="project" value="InterPro"/>
</dbReference>
<dbReference type="Proteomes" id="UP001431209">
    <property type="component" value="Unassembled WGS sequence"/>
</dbReference>
<feature type="domain" description="Isopropylmalate dehydrogenase-like" evidence="9">
    <location>
        <begin position="35"/>
        <end position="359"/>
    </location>
</feature>
<dbReference type="InterPro" id="IPR019818">
    <property type="entry name" value="IsoCit/isopropylmalate_DH_CS"/>
</dbReference>
<evidence type="ECO:0000256" key="4">
    <source>
        <dbReference type="ARBA" id="ARBA00022723"/>
    </source>
</evidence>
<dbReference type="SMART" id="SM01329">
    <property type="entry name" value="Iso_dh"/>
    <property type="match status" value="1"/>
</dbReference>
<comment type="cofactor">
    <cofactor evidence="1">
        <name>Mn(2+)</name>
        <dbReference type="ChEBI" id="CHEBI:29035"/>
    </cofactor>
</comment>
<dbReference type="EMBL" id="JAOPGA020000625">
    <property type="protein sequence ID" value="KAL0480117.1"/>
    <property type="molecule type" value="Genomic_DNA"/>
</dbReference>
<evidence type="ECO:0000256" key="1">
    <source>
        <dbReference type="ARBA" id="ARBA00001936"/>
    </source>
</evidence>
<evidence type="ECO:0000256" key="2">
    <source>
        <dbReference type="ARBA" id="ARBA00001946"/>
    </source>
</evidence>
<dbReference type="GO" id="GO:0004449">
    <property type="term" value="F:isocitrate dehydrogenase (NAD+) activity"/>
    <property type="evidence" value="ECO:0007669"/>
    <property type="project" value="TreeGrafter"/>
</dbReference>
<reference evidence="11 12" key="1">
    <citation type="submission" date="2024-03" db="EMBL/GenBank/DDBJ databases">
        <title>The Acrasis kona genome and developmental transcriptomes reveal deep origins of eukaryotic multicellular pathways.</title>
        <authorList>
            <person name="Sheikh S."/>
            <person name="Fu C.-J."/>
            <person name="Brown M.W."/>
            <person name="Baldauf S.L."/>
        </authorList>
    </citation>
    <scope>NUCLEOTIDE SEQUENCE [LARGE SCALE GENOMIC DNA]</scope>
    <source>
        <strain evidence="11 12">ATCC MYA-3509</strain>
    </source>
</reference>
<dbReference type="PROSITE" id="PS00470">
    <property type="entry name" value="IDH_IMDH"/>
    <property type="match status" value="1"/>
</dbReference>
<dbReference type="AlphaFoldDB" id="A0AAW2ZPH5"/>
<dbReference type="PANTHER" id="PTHR11835">
    <property type="entry name" value="DECARBOXYLATING DEHYDROGENASES-ISOCITRATE, ISOPROPYLMALATE, TARTRATE"/>
    <property type="match status" value="1"/>
</dbReference>
<keyword evidence="12" id="KW-1185">Reference proteome</keyword>
<evidence type="ECO:0000256" key="7">
    <source>
        <dbReference type="ARBA" id="ARBA00023002"/>
    </source>
</evidence>
<dbReference type="FunFam" id="3.40.718.10:FF:000003">
    <property type="entry name" value="Isocitrate dehydrogenase [NAD] subunit, mitochondrial"/>
    <property type="match status" value="1"/>
</dbReference>
<comment type="similarity">
    <text evidence="3">Belongs to the isocitrate and isopropylmalate dehydrogenases family.</text>
</comment>